<keyword evidence="5" id="KW-1185">Reference proteome</keyword>
<protein>
    <recommendedName>
        <fullName evidence="3">CBM1 domain-containing protein</fullName>
    </recommendedName>
</protein>
<gene>
    <name evidence="4" type="ORF">RSE6_04891</name>
</gene>
<name>A0A1E1M6F3_RHYSE</name>
<feature type="compositionally biased region" description="Polar residues" evidence="2">
    <location>
        <begin position="118"/>
        <end position="127"/>
    </location>
</feature>
<evidence type="ECO:0000256" key="1">
    <source>
        <dbReference type="ARBA" id="ARBA00022729"/>
    </source>
</evidence>
<feature type="region of interest" description="Disordered" evidence="2">
    <location>
        <begin position="32"/>
        <end position="66"/>
    </location>
</feature>
<dbReference type="SUPFAM" id="SSF57180">
    <property type="entry name" value="Cellulose-binding domain"/>
    <property type="match status" value="1"/>
</dbReference>
<accession>A0A1E1M6F3</accession>
<feature type="domain" description="CBM1" evidence="3">
    <location>
        <begin position="205"/>
        <end position="241"/>
    </location>
</feature>
<organism evidence="4 5">
    <name type="scientific">Rhynchosporium secalis</name>
    <name type="common">Barley scald fungus</name>
    <dbReference type="NCBI Taxonomy" id="38038"/>
    <lineage>
        <taxon>Eukaryota</taxon>
        <taxon>Fungi</taxon>
        <taxon>Dikarya</taxon>
        <taxon>Ascomycota</taxon>
        <taxon>Pezizomycotina</taxon>
        <taxon>Leotiomycetes</taxon>
        <taxon>Helotiales</taxon>
        <taxon>Ploettnerulaceae</taxon>
        <taxon>Rhynchosporium</taxon>
    </lineage>
</organism>
<dbReference type="InterPro" id="IPR000254">
    <property type="entry name" value="CBD"/>
</dbReference>
<evidence type="ECO:0000259" key="3">
    <source>
        <dbReference type="PROSITE" id="PS51164"/>
    </source>
</evidence>
<dbReference type="GO" id="GO:0030248">
    <property type="term" value="F:cellulose binding"/>
    <property type="evidence" value="ECO:0007669"/>
    <property type="project" value="InterPro"/>
</dbReference>
<dbReference type="AlphaFoldDB" id="A0A1E1M6F3"/>
<sequence>MAYREISRLWANHDLLDKARFALGGAEIGIPELPKEKPSWTDKKKGKAPDHPKEEETSDGKSVVPGATLPTIPIIRSSASISCGPAFLGLVAGCSLVSTLVSSAAFASASPSSDSSLETTPVSSPLATNAVPPVVTAGRENPPPSSTLTTSAVVSTSTTQTSNEVERPTTTKAAKPGRPTKLCVSRPPSSDKDAVPWTWNVPSSGLVRQWNQCGGQDWNGGNTCEKPYICKYFSDWYSQCE</sequence>
<reference evidence="5" key="1">
    <citation type="submission" date="2016-03" db="EMBL/GenBank/DDBJ databases">
        <authorList>
            <person name="Guldener U."/>
        </authorList>
    </citation>
    <scope>NUCLEOTIDE SEQUENCE [LARGE SCALE GENOMIC DNA]</scope>
</reference>
<feature type="compositionally biased region" description="Low complexity" evidence="2">
    <location>
        <begin position="146"/>
        <end position="162"/>
    </location>
</feature>
<dbReference type="PROSITE" id="PS00562">
    <property type="entry name" value="CBM1_1"/>
    <property type="match status" value="1"/>
</dbReference>
<dbReference type="EMBL" id="FJVC01000185">
    <property type="protein sequence ID" value="CZT44687.1"/>
    <property type="molecule type" value="Genomic_DNA"/>
</dbReference>
<evidence type="ECO:0000256" key="2">
    <source>
        <dbReference type="SAM" id="MobiDB-lite"/>
    </source>
</evidence>
<dbReference type="SMART" id="SM00236">
    <property type="entry name" value="fCBD"/>
    <property type="match status" value="1"/>
</dbReference>
<feature type="compositionally biased region" description="Basic and acidic residues" evidence="2">
    <location>
        <begin position="33"/>
        <end position="59"/>
    </location>
</feature>
<keyword evidence="1" id="KW-0732">Signal</keyword>
<dbReference type="InterPro" id="IPR035971">
    <property type="entry name" value="CBD_sf"/>
</dbReference>
<dbReference type="PROSITE" id="PS51164">
    <property type="entry name" value="CBM1_2"/>
    <property type="match status" value="1"/>
</dbReference>
<proteinExistence type="predicted"/>
<evidence type="ECO:0000313" key="5">
    <source>
        <dbReference type="Proteomes" id="UP000177625"/>
    </source>
</evidence>
<dbReference type="Proteomes" id="UP000177625">
    <property type="component" value="Unassembled WGS sequence"/>
</dbReference>
<evidence type="ECO:0000313" key="4">
    <source>
        <dbReference type="EMBL" id="CZT44687.1"/>
    </source>
</evidence>
<dbReference type="GO" id="GO:0005576">
    <property type="term" value="C:extracellular region"/>
    <property type="evidence" value="ECO:0007669"/>
    <property type="project" value="InterPro"/>
</dbReference>
<dbReference type="GO" id="GO:0005975">
    <property type="term" value="P:carbohydrate metabolic process"/>
    <property type="evidence" value="ECO:0007669"/>
    <property type="project" value="InterPro"/>
</dbReference>
<feature type="region of interest" description="Disordered" evidence="2">
    <location>
        <begin position="108"/>
        <end position="194"/>
    </location>
</feature>
<feature type="compositionally biased region" description="Low complexity" evidence="2">
    <location>
        <begin position="108"/>
        <end position="117"/>
    </location>
</feature>
<dbReference type="Pfam" id="PF00734">
    <property type="entry name" value="CBM_1"/>
    <property type="match status" value="1"/>
</dbReference>